<reference evidence="6 7" key="1">
    <citation type="submission" date="2019-02" db="EMBL/GenBank/DDBJ databases">
        <authorList>
            <consortium name="Pathogen Informatics"/>
        </authorList>
    </citation>
    <scope>NUCLEOTIDE SEQUENCE [LARGE SCALE GENOMIC DNA]</scope>
    <source>
        <strain evidence="6 7">3012STDY7103891</strain>
    </source>
</reference>
<evidence type="ECO:0000256" key="5">
    <source>
        <dbReference type="SAM" id="MobiDB-lite"/>
    </source>
</evidence>
<dbReference type="InterPro" id="IPR029055">
    <property type="entry name" value="Ntn_hydrolases_N"/>
</dbReference>
<keyword evidence="2 6" id="KW-0808">Transferase</keyword>
<dbReference type="AlphaFoldDB" id="A0A449ISK5"/>
<dbReference type="EMBL" id="CAACYJ010000040">
    <property type="protein sequence ID" value="VFB22434.1"/>
    <property type="molecule type" value="Genomic_DNA"/>
</dbReference>
<dbReference type="GO" id="GO:0016787">
    <property type="term" value="F:hydrolase activity"/>
    <property type="evidence" value="ECO:0007669"/>
    <property type="project" value="UniProtKB-KW"/>
</dbReference>
<keyword evidence="6" id="KW-0012">Acyltransferase</keyword>
<evidence type="ECO:0000256" key="4">
    <source>
        <dbReference type="ARBA" id="ARBA00023145"/>
    </source>
</evidence>
<dbReference type="PANTHER" id="PTHR43199">
    <property type="entry name" value="GLUTATHIONE HYDROLASE"/>
    <property type="match status" value="1"/>
</dbReference>
<keyword evidence="3" id="KW-0378">Hydrolase</keyword>
<dbReference type="InterPro" id="IPR043137">
    <property type="entry name" value="GGT_ssub_C"/>
</dbReference>
<evidence type="ECO:0000256" key="3">
    <source>
        <dbReference type="ARBA" id="ARBA00022801"/>
    </source>
</evidence>
<dbReference type="InterPro" id="IPR051792">
    <property type="entry name" value="GGT_bact"/>
</dbReference>
<feature type="region of interest" description="Disordered" evidence="5">
    <location>
        <begin position="33"/>
        <end position="58"/>
    </location>
</feature>
<dbReference type="Proteomes" id="UP000330809">
    <property type="component" value="Unassembled WGS sequence"/>
</dbReference>
<dbReference type="PANTHER" id="PTHR43199:SF1">
    <property type="entry name" value="GLUTATHIONE HYDROLASE PROENZYME"/>
    <property type="match status" value="1"/>
</dbReference>
<evidence type="ECO:0000256" key="1">
    <source>
        <dbReference type="ARBA" id="ARBA00009381"/>
    </source>
</evidence>
<sequence>MTTSVEAAFGSHVMTQGFILNNQLTDFSFIPEENGKPVAQPHRAGQAPALFNGPDPGVRRKSGELVATIGSPGGSQIIEYVNKVGGWPAGLEAETPGRNQPAQLWQPQCGH</sequence>
<dbReference type="GO" id="GO:0103068">
    <property type="term" value="F:leukotriene C4 gamma-glutamyl transferase activity"/>
    <property type="evidence" value="ECO:0007669"/>
    <property type="project" value="UniProtKB-EC"/>
</dbReference>
<evidence type="ECO:0000313" key="6">
    <source>
        <dbReference type="EMBL" id="VFB22434.1"/>
    </source>
</evidence>
<keyword evidence="4" id="KW-0865">Zymogen</keyword>
<gene>
    <name evidence="6" type="primary">ggt_3</name>
    <name evidence="6" type="ORF">NCTC10754_05125</name>
</gene>
<evidence type="ECO:0000256" key="2">
    <source>
        <dbReference type="ARBA" id="ARBA00022679"/>
    </source>
</evidence>
<name>A0A449ISK5_PSEFR</name>
<evidence type="ECO:0000313" key="7">
    <source>
        <dbReference type="Proteomes" id="UP000330809"/>
    </source>
</evidence>
<comment type="similarity">
    <text evidence="1">Belongs to the gamma-glutamyltransferase family.</text>
</comment>
<protein>
    <submittedName>
        <fullName evidence="6">Gamma-glutamyltransferase</fullName>
        <ecNumber evidence="6">2.3.2.2</ecNumber>
    </submittedName>
</protein>
<dbReference type="Gene3D" id="3.60.20.40">
    <property type="match status" value="1"/>
</dbReference>
<feature type="region of interest" description="Disordered" evidence="5">
    <location>
        <begin position="89"/>
        <end position="111"/>
    </location>
</feature>
<feature type="compositionally biased region" description="Polar residues" evidence="5">
    <location>
        <begin position="97"/>
        <end position="111"/>
    </location>
</feature>
<dbReference type="EC" id="2.3.2.2" evidence="6"/>
<dbReference type="SUPFAM" id="SSF56235">
    <property type="entry name" value="N-terminal nucleophile aminohydrolases (Ntn hydrolases)"/>
    <property type="match status" value="1"/>
</dbReference>
<organism evidence="6 7">
    <name type="scientific">Pseudomonas fragi</name>
    <dbReference type="NCBI Taxonomy" id="296"/>
    <lineage>
        <taxon>Bacteria</taxon>
        <taxon>Pseudomonadati</taxon>
        <taxon>Pseudomonadota</taxon>
        <taxon>Gammaproteobacteria</taxon>
        <taxon>Pseudomonadales</taxon>
        <taxon>Pseudomonadaceae</taxon>
        <taxon>Pseudomonas</taxon>
    </lineage>
</organism>
<accession>A0A449ISK5</accession>
<proteinExistence type="inferred from homology"/>
<dbReference type="Pfam" id="PF01019">
    <property type="entry name" value="G_glu_transpept"/>
    <property type="match status" value="1"/>
</dbReference>